<accession>A0A3D3TMT9</accession>
<evidence type="ECO:0000256" key="1">
    <source>
        <dbReference type="SAM" id="Phobius"/>
    </source>
</evidence>
<feature type="transmembrane region" description="Helical" evidence="1">
    <location>
        <begin position="139"/>
        <end position="160"/>
    </location>
</feature>
<feature type="transmembrane region" description="Helical" evidence="1">
    <location>
        <begin position="6"/>
        <end position="23"/>
    </location>
</feature>
<feature type="transmembrane region" description="Helical" evidence="1">
    <location>
        <begin position="74"/>
        <end position="95"/>
    </location>
</feature>
<reference evidence="2 3" key="1">
    <citation type="journal article" date="2018" name="Nat. Biotechnol.">
        <title>A standardized bacterial taxonomy based on genome phylogeny substantially revises the tree of life.</title>
        <authorList>
            <person name="Parks D.H."/>
            <person name="Chuvochina M."/>
            <person name="Waite D.W."/>
            <person name="Rinke C."/>
            <person name="Skarshewski A."/>
            <person name="Chaumeil P.A."/>
            <person name="Hugenholtz P."/>
        </authorList>
    </citation>
    <scope>NUCLEOTIDE SEQUENCE [LARGE SCALE GENOMIC DNA]</scope>
    <source>
        <strain evidence="2">UBA9905</strain>
    </source>
</reference>
<keyword evidence="1" id="KW-1133">Transmembrane helix</keyword>
<keyword evidence="1" id="KW-0472">Membrane</keyword>
<feature type="transmembrane region" description="Helical" evidence="1">
    <location>
        <begin position="107"/>
        <end position="127"/>
    </location>
</feature>
<proteinExistence type="predicted"/>
<feature type="transmembrane region" description="Helical" evidence="1">
    <location>
        <begin position="35"/>
        <end position="59"/>
    </location>
</feature>
<name>A0A3D3TMT9_9BACT</name>
<dbReference type="EMBL" id="DQBS01000131">
    <property type="protein sequence ID" value="HCO70029.1"/>
    <property type="molecule type" value="Genomic_DNA"/>
</dbReference>
<sequence>MTLYGFVVYFITGLLLVFSLIAGRKETLMALKKAWRSFGGILPELIAILLFIGLLIALLNPETISQLLGESSGVWGLLIASVVGSITLIPGFVAFPTAAMLLDNGAGITQIALFISTLMMVGVVTFPVEKKYFGSGLTIMRNVMAFGFSFVVAGLIGMVLG</sequence>
<dbReference type="AlphaFoldDB" id="A0A3D3TMT9"/>
<evidence type="ECO:0000313" key="3">
    <source>
        <dbReference type="Proteomes" id="UP000264215"/>
    </source>
</evidence>
<evidence type="ECO:0000313" key="2">
    <source>
        <dbReference type="EMBL" id="HCO70029.1"/>
    </source>
</evidence>
<comment type="caution">
    <text evidence="2">The sequence shown here is derived from an EMBL/GenBank/DDBJ whole genome shotgun (WGS) entry which is preliminary data.</text>
</comment>
<keyword evidence="1" id="KW-0812">Transmembrane</keyword>
<dbReference type="Proteomes" id="UP000264215">
    <property type="component" value="Unassembled WGS sequence"/>
</dbReference>
<organism evidence="2 3">
    <name type="scientific">Mesotoga infera</name>
    <dbReference type="NCBI Taxonomy" id="1236046"/>
    <lineage>
        <taxon>Bacteria</taxon>
        <taxon>Thermotogati</taxon>
        <taxon>Thermotogota</taxon>
        <taxon>Thermotogae</taxon>
        <taxon>Kosmotogales</taxon>
        <taxon>Kosmotogaceae</taxon>
        <taxon>Mesotoga</taxon>
    </lineage>
</organism>
<gene>
    <name evidence="2" type="ORF">DIT26_05520</name>
</gene>
<protein>
    <submittedName>
        <fullName evidence="2">Permease</fullName>
    </submittedName>
</protein>